<evidence type="ECO:0000256" key="1">
    <source>
        <dbReference type="SAM" id="MobiDB-lite"/>
    </source>
</evidence>
<dbReference type="InterPro" id="IPR036429">
    <property type="entry name" value="SpoA-like_sf"/>
</dbReference>
<name>A0A1M6VMY8_9RHOB</name>
<dbReference type="Proteomes" id="UP000184191">
    <property type="component" value="Unassembled WGS sequence"/>
</dbReference>
<evidence type="ECO:0000313" key="3">
    <source>
        <dbReference type="EMBL" id="SHK82927.1"/>
    </source>
</evidence>
<feature type="region of interest" description="Disordered" evidence="1">
    <location>
        <begin position="336"/>
        <end position="356"/>
    </location>
</feature>
<feature type="region of interest" description="Disordered" evidence="1">
    <location>
        <begin position="297"/>
        <end position="319"/>
    </location>
</feature>
<keyword evidence="3" id="KW-0282">Flagellum</keyword>
<dbReference type="Pfam" id="PF01052">
    <property type="entry name" value="FliMN_C"/>
    <property type="match status" value="1"/>
</dbReference>
<proteinExistence type="predicted"/>
<dbReference type="OrthoDB" id="7824563at2"/>
<keyword evidence="3" id="KW-0969">Cilium</keyword>
<reference evidence="4" key="1">
    <citation type="submission" date="2016-11" db="EMBL/GenBank/DDBJ databases">
        <authorList>
            <person name="Varghese N."/>
            <person name="Submissions S."/>
        </authorList>
    </citation>
    <scope>NUCLEOTIDE SEQUENCE [LARGE SCALE GENOMIC DNA]</scope>
    <source>
        <strain evidence="4">DSM 29327</strain>
    </source>
</reference>
<keyword evidence="3" id="KW-0966">Cell projection</keyword>
<protein>
    <submittedName>
        <fullName evidence="3">Flagellar motor switch protein FliM</fullName>
    </submittedName>
</protein>
<accession>A0A1M6VMY8</accession>
<dbReference type="STRING" id="1054996.SAMN05444414_101421"/>
<dbReference type="InterPro" id="IPR001543">
    <property type="entry name" value="FliN-like_C"/>
</dbReference>
<keyword evidence="4" id="KW-1185">Reference proteome</keyword>
<sequence>MGSQDQHSVIHRKAQAARGGFDSRLMSPARALRLSLARTADTMFDLALTVVTVEQLRVPLSDLAKALGEEGLLLLLEGENGPRGALSLDPQFLAGLIEVQTTGAVRQGAAQPRPATRTDAAMVAPLINALLSGFDGQMAGGVEGYQPRKFEYGDMVEDTRSLSLAMTAPDYDLFRITADLGPGAKTGCLSVLLPVAPPKAAKPSGKKTTATGAQPSIRDVAINAPVVLDVALARVSLQLKDIWAFKPGMLVPVSPECLGTAQVLGTTGHLVAEARLGQMNGWRAVRLVSSAAAPLPDLAPTERADAPEVTPPAKPAPAMTVRKVADIPEAVEQPIASDFDSYGEMGEEGDLIPYES</sequence>
<dbReference type="AlphaFoldDB" id="A0A1M6VMY8"/>
<dbReference type="EMBL" id="FRBN01000001">
    <property type="protein sequence ID" value="SHK82927.1"/>
    <property type="molecule type" value="Genomic_DNA"/>
</dbReference>
<dbReference type="SUPFAM" id="SSF101801">
    <property type="entry name" value="Surface presentation of antigens (SPOA)"/>
    <property type="match status" value="1"/>
</dbReference>
<evidence type="ECO:0000259" key="2">
    <source>
        <dbReference type="Pfam" id="PF01052"/>
    </source>
</evidence>
<gene>
    <name evidence="3" type="ORF">SAMN05444414_101421</name>
</gene>
<organism evidence="3 4">
    <name type="scientific">Roseovarius marisflavi</name>
    <dbReference type="NCBI Taxonomy" id="1054996"/>
    <lineage>
        <taxon>Bacteria</taxon>
        <taxon>Pseudomonadati</taxon>
        <taxon>Pseudomonadota</taxon>
        <taxon>Alphaproteobacteria</taxon>
        <taxon>Rhodobacterales</taxon>
        <taxon>Roseobacteraceae</taxon>
        <taxon>Roseovarius</taxon>
    </lineage>
</organism>
<dbReference type="Gene3D" id="2.30.330.10">
    <property type="entry name" value="SpoA-like"/>
    <property type="match status" value="1"/>
</dbReference>
<feature type="domain" description="Flagellar motor switch protein FliN-like C-terminal" evidence="2">
    <location>
        <begin position="223"/>
        <end position="288"/>
    </location>
</feature>
<evidence type="ECO:0000313" key="4">
    <source>
        <dbReference type="Proteomes" id="UP000184191"/>
    </source>
</evidence>